<reference evidence="2 3" key="1">
    <citation type="submission" date="2019-02" db="EMBL/GenBank/DDBJ databases">
        <title>Genome sequencing of the rare red list fungi Dentipellis fragilis.</title>
        <authorList>
            <person name="Buettner E."/>
            <person name="Kellner H."/>
        </authorList>
    </citation>
    <scope>NUCLEOTIDE SEQUENCE [LARGE SCALE GENOMIC DNA]</scope>
    <source>
        <strain evidence="2 3">DSM 105465</strain>
    </source>
</reference>
<protein>
    <submittedName>
        <fullName evidence="2">Uncharacterized protein</fullName>
    </submittedName>
</protein>
<feature type="region of interest" description="Disordered" evidence="1">
    <location>
        <begin position="77"/>
        <end position="100"/>
    </location>
</feature>
<organism evidence="2 3">
    <name type="scientific">Dentipellis fragilis</name>
    <dbReference type="NCBI Taxonomy" id="205917"/>
    <lineage>
        <taxon>Eukaryota</taxon>
        <taxon>Fungi</taxon>
        <taxon>Dikarya</taxon>
        <taxon>Basidiomycota</taxon>
        <taxon>Agaricomycotina</taxon>
        <taxon>Agaricomycetes</taxon>
        <taxon>Russulales</taxon>
        <taxon>Hericiaceae</taxon>
        <taxon>Dentipellis</taxon>
    </lineage>
</organism>
<sequence length="379" mass="40660">MGGMGVMECRSRLALSANDGSELETEIQSAVVEPEATRALQGGHRPEKNAEDEDVGEDLNWEYVQAAVSTRDASGRLRTYNPRPYRDLPRTMLPSNAPRSVKVSNPRLVTESLASSDGQVEYCVTSESWPVVICMGPTATRPNRLTGARTVTESAMTFLTTLFTKQTTTSYASSLLKFAASGAPPACAHQPQLHLPVSARPATRMPRVLSCPPLIAFACADVAHTRDLQRGWVPVTGVLQPCEQVAHGRVGQGGIFGDCWSSSTPYAARACPKCCCSSESPQATGSGESQPNMPSQTSGDTRFSQSAPSTYSTCLRAGCIRRSASKRRGAYKCTSDGQGGKMRRDRILVGAFGAIISGMMAQAILDEGRVDVRLVDRTF</sequence>
<accession>A0A4Y9Y775</accession>
<evidence type="ECO:0000313" key="2">
    <source>
        <dbReference type="EMBL" id="TFY57633.1"/>
    </source>
</evidence>
<feature type="region of interest" description="Disordered" evidence="1">
    <location>
        <begin position="282"/>
        <end position="308"/>
    </location>
</feature>
<dbReference type="EMBL" id="SEOQ01000736">
    <property type="protein sequence ID" value="TFY57633.1"/>
    <property type="molecule type" value="Genomic_DNA"/>
</dbReference>
<dbReference type="Proteomes" id="UP000298327">
    <property type="component" value="Unassembled WGS sequence"/>
</dbReference>
<gene>
    <name evidence="2" type="ORF">EVG20_g8466</name>
</gene>
<feature type="region of interest" description="Disordered" evidence="1">
    <location>
        <begin position="36"/>
        <end position="55"/>
    </location>
</feature>
<dbReference type="AlphaFoldDB" id="A0A4Y9Y775"/>
<proteinExistence type="predicted"/>
<comment type="caution">
    <text evidence="2">The sequence shown here is derived from an EMBL/GenBank/DDBJ whole genome shotgun (WGS) entry which is preliminary data.</text>
</comment>
<keyword evidence="3" id="KW-1185">Reference proteome</keyword>
<evidence type="ECO:0000313" key="3">
    <source>
        <dbReference type="Proteomes" id="UP000298327"/>
    </source>
</evidence>
<evidence type="ECO:0000256" key="1">
    <source>
        <dbReference type="SAM" id="MobiDB-lite"/>
    </source>
</evidence>
<name>A0A4Y9Y775_9AGAM</name>